<proteinExistence type="predicted"/>
<evidence type="ECO:0000256" key="6">
    <source>
        <dbReference type="ARBA" id="ARBA00022723"/>
    </source>
</evidence>
<evidence type="ECO:0000256" key="1">
    <source>
        <dbReference type="ARBA" id="ARBA00000900"/>
    </source>
</evidence>
<keyword evidence="11" id="KW-0472">Membrane</keyword>
<dbReference type="AlphaFoldDB" id="A0AAW1H3C7"/>
<dbReference type="PANTHER" id="PTHR45977">
    <property type="entry name" value="TARGET OF ERK KINASE MPK-1"/>
    <property type="match status" value="1"/>
</dbReference>
<evidence type="ECO:0000313" key="14">
    <source>
        <dbReference type="EMBL" id="KAK9670657.1"/>
    </source>
</evidence>
<dbReference type="Proteomes" id="UP001443914">
    <property type="component" value="Unassembled WGS sequence"/>
</dbReference>
<accession>A0AAW1H3C7</accession>
<dbReference type="PROSITE" id="PS50089">
    <property type="entry name" value="ZF_RING_2"/>
    <property type="match status" value="1"/>
</dbReference>
<reference evidence="14" key="1">
    <citation type="submission" date="2024-03" db="EMBL/GenBank/DDBJ databases">
        <title>WGS assembly of Saponaria officinalis var. Norfolk2.</title>
        <authorList>
            <person name="Jenkins J."/>
            <person name="Shu S."/>
            <person name="Grimwood J."/>
            <person name="Barry K."/>
            <person name="Goodstein D."/>
            <person name="Schmutz J."/>
            <person name="Leebens-Mack J."/>
            <person name="Osbourn A."/>
        </authorList>
    </citation>
    <scope>NUCLEOTIDE SEQUENCE [LARGE SCALE GENOMIC DNA]</scope>
    <source>
        <strain evidence="14">JIC</strain>
    </source>
</reference>
<dbReference type="EMBL" id="JBDFQZ010000013">
    <property type="protein sequence ID" value="KAK9670657.1"/>
    <property type="molecule type" value="Genomic_DNA"/>
</dbReference>
<name>A0AAW1H3C7_SAPOF</name>
<keyword evidence="8" id="KW-0833">Ubl conjugation pathway</keyword>
<evidence type="ECO:0000256" key="12">
    <source>
        <dbReference type="PROSITE-ProRule" id="PRU00175"/>
    </source>
</evidence>
<dbReference type="GO" id="GO:0016567">
    <property type="term" value="P:protein ubiquitination"/>
    <property type="evidence" value="ECO:0007669"/>
    <property type="project" value="TreeGrafter"/>
</dbReference>
<comment type="subcellular location">
    <subcellularLocation>
        <location evidence="2">Membrane</location>
        <topology evidence="2">Multi-pass membrane protein</topology>
    </subcellularLocation>
</comment>
<comment type="catalytic activity">
    <reaction evidence="1">
        <text>S-ubiquitinyl-[E2 ubiquitin-conjugating enzyme]-L-cysteine + [acceptor protein]-L-lysine = [E2 ubiquitin-conjugating enzyme]-L-cysteine + N(6)-ubiquitinyl-[acceptor protein]-L-lysine.</text>
        <dbReference type="EC" id="2.3.2.27"/>
    </reaction>
</comment>
<dbReference type="InterPro" id="IPR013083">
    <property type="entry name" value="Znf_RING/FYVE/PHD"/>
</dbReference>
<evidence type="ECO:0000256" key="7">
    <source>
        <dbReference type="ARBA" id="ARBA00022771"/>
    </source>
</evidence>
<sequence length="101" mass="11821">MLEQRAVEVGGHTEDEVCCVCLSRLVKEGEDIERFDIKVLPCLHHFHSECVERWFDMPPKTCPVCRFLVEDVKVCRDQEELTEEMVIWYSSSFHVAGFLPF</sequence>
<keyword evidence="6" id="KW-0479">Metal-binding</keyword>
<evidence type="ECO:0000256" key="3">
    <source>
        <dbReference type="ARBA" id="ARBA00012483"/>
    </source>
</evidence>
<protein>
    <recommendedName>
        <fullName evidence="3">RING-type E3 ubiquitin transferase</fullName>
        <ecNumber evidence="3">2.3.2.27</ecNumber>
    </recommendedName>
</protein>
<evidence type="ECO:0000256" key="2">
    <source>
        <dbReference type="ARBA" id="ARBA00004141"/>
    </source>
</evidence>
<dbReference type="GO" id="GO:0000325">
    <property type="term" value="C:plant-type vacuole"/>
    <property type="evidence" value="ECO:0007669"/>
    <property type="project" value="TreeGrafter"/>
</dbReference>
<evidence type="ECO:0000256" key="4">
    <source>
        <dbReference type="ARBA" id="ARBA00022679"/>
    </source>
</evidence>
<dbReference type="GO" id="GO:0061630">
    <property type="term" value="F:ubiquitin protein ligase activity"/>
    <property type="evidence" value="ECO:0007669"/>
    <property type="project" value="UniProtKB-EC"/>
</dbReference>
<dbReference type="SMART" id="SM00184">
    <property type="entry name" value="RING"/>
    <property type="match status" value="1"/>
</dbReference>
<dbReference type="SUPFAM" id="SSF57850">
    <property type="entry name" value="RING/U-box"/>
    <property type="match status" value="1"/>
</dbReference>
<evidence type="ECO:0000313" key="15">
    <source>
        <dbReference type="Proteomes" id="UP001443914"/>
    </source>
</evidence>
<organism evidence="14 15">
    <name type="scientific">Saponaria officinalis</name>
    <name type="common">Common soapwort</name>
    <name type="synonym">Lychnis saponaria</name>
    <dbReference type="NCBI Taxonomy" id="3572"/>
    <lineage>
        <taxon>Eukaryota</taxon>
        <taxon>Viridiplantae</taxon>
        <taxon>Streptophyta</taxon>
        <taxon>Embryophyta</taxon>
        <taxon>Tracheophyta</taxon>
        <taxon>Spermatophyta</taxon>
        <taxon>Magnoliopsida</taxon>
        <taxon>eudicotyledons</taxon>
        <taxon>Gunneridae</taxon>
        <taxon>Pentapetalae</taxon>
        <taxon>Caryophyllales</taxon>
        <taxon>Caryophyllaceae</taxon>
        <taxon>Caryophylleae</taxon>
        <taxon>Saponaria</taxon>
    </lineage>
</organism>
<dbReference type="PANTHER" id="PTHR45977:SF13">
    <property type="entry name" value="GB|AAF27103.1"/>
    <property type="match status" value="1"/>
</dbReference>
<dbReference type="GO" id="GO:0008270">
    <property type="term" value="F:zinc ion binding"/>
    <property type="evidence" value="ECO:0007669"/>
    <property type="project" value="UniProtKB-KW"/>
</dbReference>
<feature type="domain" description="RING-type" evidence="13">
    <location>
        <begin position="18"/>
        <end position="66"/>
    </location>
</feature>
<keyword evidence="15" id="KW-1185">Reference proteome</keyword>
<dbReference type="Pfam" id="PF13639">
    <property type="entry name" value="zf-RING_2"/>
    <property type="match status" value="1"/>
</dbReference>
<keyword evidence="9" id="KW-0862">Zinc</keyword>
<comment type="caution">
    <text evidence="14">The sequence shown here is derived from an EMBL/GenBank/DDBJ whole genome shotgun (WGS) entry which is preliminary data.</text>
</comment>
<dbReference type="Gene3D" id="3.30.40.10">
    <property type="entry name" value="Zinc/RING finger domain, C3HC4 (zinc finger)"/>
    <property type="match status" value="1"/>
</dbReference>
<evidence type="ECO:0000256" key="9">
    <source>
        <dbReference type="ARBA" id="ARBA00022833"/>
    </source>
</evidence>
<keyword evidence="10" id="KW-1133">Transmembrane helix</keyword>
<evidence type="ECO:0000256" key="5">
    <source>
        <dbReference type="ARBA" id="ARBA00022692"/>
    </source>
</evidence>
<keyword evidence="7 12" id="KW-0863">Zinc-finger</keyword>
<gene>
    <name evidence="14" type="ORF">RND81_13G215800</name>
</gene>
<evidence type="ECO:0000256" key="10">
    <source>
        <dbReference type="ARBA" id="ARBA00022989"/>
    </source>
</evidence>
<dbReference type="EC" id="2.3.2.27" evidence="3"/>
<dbReference type="GO" id="GO:0016020">
    <property type="term" value="C:membrane"/>
    <property type="evidence" value="ECO:0007669"/>
    <property type="project" value="UniProtKB-SubCell"/>
</dbReference>
<dbReference type="GO" id="GO:0006511">
    <property type="term" value="P:ubiquitin-dependent protein catabolic process"/>
    <property type="evidence" value="ECO:0007669"/>
    <property type="project" value="TreeGrafter"/>
</dbReference>
<evidence type="ECO:0000256" key="8">
    <source>
        <dbReference type="ARBA" id="ARBA00022786"/>
    </source>
</evidence>
<dbReference type="InterPro" id="IPR001841">
    <property type="entry name" value="Znf_RING"/>
</dbReference>
<evidence type="ECO:0000259" key="13">
    <source>
        <dbReference type="PROSITE" id="PS50089"/>
    </source>
</evidence>
<keyword evidence="5" id="KW-0812">Transmembrane</keyword>
<keyword evidence="4" id="KW-0808">Transferase</keyword>
<evidence type="ECO:0000256" key="11">
    <source>
        <dbReference type="ARBA" id="ARBA00023136"/>
    </source>
</evidence>